<evidence type="ECO:0000256" key="2">
    <source>
        <dbReference type="ARBA" id="ARBA00022448"/>
    </source>
</evidence>
<reference evidence="7 8" key="1">
    <citation type="submission" date="2022-01" db="EMBL/GenBank/DDBJ databases">
        <authorList>
            <person name="Xiong W."/>
            <person name="Schranz E."/>
        </authorList>
    </citation>
    <scope>NUCLEOTIDE SEQUENCE [LARGE SCALE GENOMIC DNA]</scope>
</reference>
<dbReference type="PROSITE" id="PS50180">
    <property type="entry name" value="GAE"/>
    <property type="match status" value="1"/>
</dbReference>
<evidence type="ECO:0000256" key="5">
    <source>
        <dbReference type="SAM" id="MobiDB-lite"/>
    </source>
</evidence>
<evidence type="ECO:0000256" key="1">
    <source>
        <dbReference type="ARBA" id="ARBA00004555"/>
    </source>
</evidence>
<keyword evidence="3" id="KW-0653">Protein transport</keyword>
<dbReference type="GO" id="GO:0005794">
    <property type="term" value="C:Golgi apparatus"/>
    <property type="evidence" value="ECO:0007669"/>
    <property type="project" value="UniProtKB-SubCell"/>
</dbReference>
<feature type="region of interest" description="Disordered" evidence="5">
    <location>
        <begin position="60"/>
        <end position="100"/>
    </location>
</feature>
<dbReference type="InterPro" id="IPR008152">
    <property type="entry name" value="Clathrin_a/b/g-adaptin_app_Ig"/>
</dbReference>
<dbReference type="InterPro" id="IPR008153">
    <property type="entry name" value="GAE_dom"/>
</dbReference>
<dbReference type="Proteomes" id="UP001157418">
    <property type="component" value="Unassembled WGS sequence"/>
</dbReference>
<dbReference type="SUPFAM" id="SSF49348">
    <property type="entry name" value="Clathrin adaptor appendage domain"/>
    <property type="match status" value="1"/>
</dbReference>
<evidence type="ECO:0000259" key="6">
    <source>
        <dbReference type="PROSITE" id="PS50180"/>
    </source>
</evidence>
<dbReference type="InterPro" id="IPR013041">
    <property type="entry name" value="Clathrin_app_Ig-like_sf"/>
</dbReference>
<evidence type="ECO:0000313" key="7">
    <source>
        <dbReference type="EMBL" id="CAH1445684.1"/>
    </source>
</evidence>
<proteinExistence type="predicted"/>
<accession>A0AAU9P6A4</accession>
<keyword evidence="2" id="KW-0813">Transport</keyword>
<sequence length="181" mass="20303">MASRSYDKVVDICDQLMLQVKYPQNVGMGLFELQRDVCLAIQRSALPWLRFPFASSVENSAHDDSKLSSNDNGNVMGEESSGNISRGRVDNNTFISTNPDVGIRKHKEEGFQRHTTSLLHLESASSNSLPGNGNGSITQKLRVTNTQHGKKAIIMRIRISYKLNNKDMLEERQISNIPREI</sequence>
<gene>
    <name evidence="7" type="ORF">LVIROSA_LOCUS31432</name>
</gene>
<dbReference type="GO" id="GO:0006886">
    <property type="term" value="P:intracellular protein transport"/>
    <property type="evidence" value="ECO:0007669"/>
    <property type="project" value="InterPro"/>
</dbReference>
<evidence type="ECO:0000313" key="8">
    <source>
        <dbReference type="Proteomes" id="UP001157418"/>
    </source>
</evidence>
<feature type="compositionally biased region" description="Polar residues" evidence="5">
    <location>
        <begin position="80"/>
        <end position="99"/>
    </location>
</feature>
<evidence type="ECO:0000256" key="3">
    <source>
        <dbReference type="ARBA" id="ARBA00022927"/>
    </source>
</evidence>
<protein>
    <recommendedName>
        <fullName evidence="6">GAE domain-containing protein</fullName>
    </recommendedName>
</protein>
<keyword evidence="4" id="KW-0333">Golgi apparatus</keyword>
<evidence type="ECO:0000256" key="4">
    <source>
        <dbReference type="ARBA" id="ARBA00023034"/>
    </source>
</evidence>
<comment type="caution">
    <text evidence="7">The sequence shown here is derived from an EMBL/GenBank/DDBJ whole genome shotgun (WGS) entry which is preliminary data.</text>
</comment>
<dbReference type="SMART" id="SM00809">
    <property type="entry name" value="Alpha_adaptinC2"/>
    <property type="match status" value="1"/>
</dbReference>
<dbReference type="GO" id="GO:0016192">
    <property type="term" value="P:vesicle-mediated transport"/>
    <property type="evidence" value="ECO:0007669"/>
    <property type="project" value="InterPro"/>
</dbReference>
<comment type="subcellular location">
    <subcellularLocation>
        <location evidence="1">Golgi apparatus</location>
    </subcellularLocation>
</comment>
<organism evidence="7 8">
    <name type="scientific">Lactuca virosa</name>
    <dbReference type="NCBI Taxonomy" id="75947"/>
    <lineage>
        <taxon>Eukaryota</taxon>
        <taxon>Viridiplantae</taxon>
        <taxon>Streptophyta</taxon>
        <taxon>Embryophyta</taxon>
        <taxon>Tracheophyta</taxon>
        <taxon>Spermatophyta</taxon>
        <taxon>Magnoliopsida</taxon>
        <taxon>eudicotyledons</taxon>
        <taxon>Gunneridae</taxon>
        <taxon>Pentapetalae</taxon>
        <taxon>asterids</taxon>
        <taxon>campanulids</taxon>
        <taxon>Asterales</taxon>
        <taxon>Asteraceae</taxon>
        <taxon>Cichorioideae</taxon>
        <taxon>Cichorieae</taxon>
        <taxon>Lactucinae</taxon>
        <taxon>Lactuca</taxon>
    </lineage>
</organism>
<keyword evidence="8" id="KW-1185">Reference proteome</keyword>
<name>A0AAU9P6A4_9ASTR</name>
<dbReference type="AlphaFoldDB" id="A0AAU9P6A4"/>
<dbReference type="EMBL" id="CAKMRJ010005523">
    <property type="protein sequence ID" value="CAH1445684.1"/>
    <property type="molecule type" value="Genomic_DNA"/>
</dbReference>
<dbReference type="Gene3D" id="2.60.40.1230">
    <property type="match status" value="1"/>
</dbReference>
<dbReference type="Pfam" id="PF02883">
    <property type="entry name" value="Alpha_adaptinC2"/>
    <property type="match status" value="1"/>
</dbReference>
<feature type="domain" description="GAE" evidence="6">
    <location>
        <begin position="60"/>
        <end position="178"/>
    </location>
</feature>